<evidence type="ECO:0000256" key="1">
    <source>
        <dbReference type="ARBA" id="ARBA00022630"/>
    </source>
</evidence>
<dbReference type="EMBL" id="DROM01000149">
    <property type="protein sequence ID" value="HHH13060.1"/>
    <property type="molecule type" value="Genomic_DNA"/>
</dbReference>
<evidence type="ECO:0000313" key="7">
    <source>
        <dbReference type="EMBL" id="HHH13060.1"/>
    </source>
</evidence>
<dbReference type="SUPFAM" id="SSF51905">
    <property type="entry name" value="FAD/NAD(P)-binding domain"/>
    <property type="match status" value="1"/>
</dbReference>
<proteinExistence type="predicted"/>
<dbReference type="InterPro" id="IPR052206">
    <property type="entry name" value="Retinol_saturase"/>
</dbReference>
<feature type="non-terminal residue" evidence="7">
    <location>
        <position position="61"/>
    </location>
</feature>
<dbReference type="InterPro" id="IPR036188">
    <property type="entry name" value="FAD/NAD-bd_sf"/>
</dbReference>
<protein>
    <submittedName>
        <fullName evidence="7">FAD-dependent oxidoreductase</fullName>
    </submittedName>
</protein>
<name>A0A7C5MZD5_9GAMM</name>
<dbReference type="PANTHER" id="PTHR46091:SF3">
    <property type="entry name" value="AMINE OXIDASE DOMAIN-CONTAINING PROTEIN"/>
    <property type="match status" value="1"/>
</dbReference>
<evidence type="ECO:0000256" key="2">
    <source>
        <dbReference type="ARBA" id="ARBA00022729"/>
    </source>
</evidence>
<dbReference type="Gene3D" id="3.50.50.60">
    <property type="entry name" value="FAD/NAD(P)-binding domain"/>
    <property type="match status" value="1"/>
</dbReference>
<dbReference type="PANTHER" id="PTHR46091">
    <property type="entry name" value="BLR7054 PROTEIN"/>
    <property type="match status" value="1"/>
</dbReference>
<keyword evidence="5" id="KW-0520">NAD</keyword>
<gene>
    <name evidence="7" type="ORF">ENJ98_02380</name>
</gene>
<evidence type="ECO:0000256" key="5">
    <source>
        <dbReference type="ARBA" id="ARBA00023027"/>
    </source>
</evidence>
<keyword evidence="2" id="KW-0732">Signal</keyword>
<comment type="caution">
    <text evidence="7">The sequence shown here is derived from an EMBL/GenBank/DDBJ whole genome shotgun (WGS) entry which is preliminary data.</text>
</comment>
<keyword evidence="4" id="KW-0521">NADP</keyword>
<evidence type="ECO:0000256" key="3">
    <source>
        <dbReference type="ARBA" id="ARBA00022827"/>
    </source>
</evidence>
<reference evidence="7" key="1">
    <citation type="journal article" date="2020" name="mSystems">
        <title>Genome- and Community-Level Interaction Insights into Carbon Utilization and Element Cycling Functions of Hydrothermarchaeota in Hydrothermal Sediment.</title>
        <authorList>
            <person name="Zhou Z."/>
            <person name="Liu Y."/>
            <person name="Xu W."/>
            <person name="Pan J."/>
            <person name="Luo Z.H."/>
            <person name="Li M."/>
        </authorList>
    </citation>
    <scope>NUCLEOTIDE SEQUENCE [LARGE SCALE GENOMIC DNA]</scope>
    <source>
        <strain evidence="7">HyVt-535</strain>
    </source>
</reference>
<keyword evidence="1" id="KW-0285">Flavoprotein</keyword>
<dbReference type="AlphaFoldDB" id="A0A7C5MZD5"/>
<feature type="transmembrane region" description="Helical" evidence="6">
    <location>
        <begin position="15"/>
        <end position="34"/>
    </location>
</feature>
<organism evidence="7">
    <name type="scientific">Thiolapillus brandeum</name>
    <dbReference type="NCBI Taxonomy" id="1076588"/>
    <lineage>
        <taxon>Bacteria</taxon>
        <taxon>Pseudomonadati</taxon>
        <taxon>Pseudomonadota</taxon>
        <taxon>Gammaproteobacteria</taxon>
        <taxon>Chromatiales</taxon>
        <taxon>Sedimenticolaceae</taxon>
        <taxon>Thiolapillus</taxon>
    </lineage>
</organism>
<accession>A0A7C5MZD5</accession>
<evidence type="ECO:0000256" key="4">
    <source>
        <dbReference type="ARBA" id="ARBA00022857"/>
    </source>
</evidence>
<dbReference type="PRINTS" id="PR00419">
    <property type="entry name" value="ADXRDTASE"/>
</dbReference>
<dbReference type="Pfam" id="PF13450">
    <property type="entry name" value="NAD_binding_8"/>
    <property type="match status" value="1"/>
</dbReference>
<sequence length="61" mass="6805">MKPQTFHRESRRHRYDVVVIGAGIGGLTAAALLARCGRSVLVIERHDRPGGYLHGFRRHGV</sequence>
<keyword evidence="3" id="KW-0274">FAD</keyword>
<evidence type="ECO:0000256" key="6">
    <source>
        <dbReference type="SAM" id="Phobius"/>
    </source>
</evidence>
<dbReference type="Proteomes" id="UP000886100">
    <property type="component" value="Unassembled WGS sequence"/>
</dbReference>
<keyword evidence="6" id="KW-0812">Transmembrane</keyword>
<keyword evidence="6" id="KW-0472">Membrane</keyword>
<keyword evidence="6" id="KW-1133">Transmembrane helix</keyword>